<organism evidence="1 2">
    <name type="scientific">Vagococcus fessus</name>
    <dbReference type="NCBI Taxonomy" id="120370"/>
    <lineage>
        <taxon>Bacteria</taxon>
        <taxon>Bacillati</taxon>
        <taxon>Bacillota</taxon>
        <taxon>Bacilli</taxon>
        <taxon>Lactobacillales</taxon>
        <taxon>Enterococcaceae</taxon>
        <taxon>Vagococcus</taxon>
    </lineage>
</organism>
<reference evidence="1 2" key="1">
    <citation type="submission" date="2017-05" db="EMBL/GenBank/DDBJ databases">
        <title>Vagococcus spp. assemblies.</title>
        <authorList>
            <person name="Gulvik C.A."/>
        </authorList>
    </citation>
    <scope>NUCLEOTIDE SEQUENCE [LARGE SCALE GENOMIC DNA]</scope>
    <source>
        <strain evidence="1 2">CCUG 41755</strain>
    </source>
</reference>
<dbReference type="EMBL" id="NGJY01000001">
    <property type="protein sequence ID" value="RSU05120.1"/>
    <property type="molecule type" value="Genomic_DNA"/>
</dbReference>
<gene>
    <name evidence="1" type="ORF">CBF31_03645</name>
</gene>
<proteinExistence type="predicted"/>
<evidence type="ECO:0000313" key="2">
    <source>
        <dbReference type="Proteomes" id="UP000287101"/>
    </source>
</evidence>
<protein>
    <submittedName>
        <fullName evidence="1">2-amino-4-ketopentanoate thiolase</fullName>
    </submittedName>
</protein>
<evidence type="ECO:0000313" key="1">
    <source>
        <dbReference type="EMBL" id="RSU05120.1"/>
    </source>
</evidence>
<dbReference type="NCBIfam" id="NF040739">
    <property type="entry name" value="ornith_OrtA"/>
    <property type="match status" value="1"/>
</dbReference>
<dbReference type="Proteomes" id="UP000287101">
    <property type="component" value="Unassembled WGS sequence"/>
</dbReference>
<dbReference type="RefSeq" id="WP_126831007.1">
    <property type="nucleotide sequence ID" value="NZ_CBCRYB010000003.1"/>
</dbReference>
<keyword evidence="2" id="KW-1185">Reference proteome</keyword>
<dbReference type="Pfam" id="PF22010">
    <property type="entry name" value="OrtA"/>
    <property type="match status" value="1"/>
</dbReference>
<dbReference type="InterPro" id="IPR047755">
    <property type="entry name" value="OrtA"/>
</dbReference>
<accession>A0A430AD27</accession>
<dbReference type="OrthoDB" id="3712030at2"/>
<dbReference type="AlphaFoldDB" id="A0A430AD27"/>
<sequence length="99" mass="11213">MFKKGEWVQVHSVVLTPEQRAPQVPDDTKKVPLEMWVKGFLLEDASKGDLVKVETVTNRIVEGTLVEARPTFTHSFGDFVPEILEIDKMLRSELFGGNE</sequence>
<name>A0A430AD27_9ENTE</name>
<comment type="caution">
    <text evidence="1">The sequence shown here is derived from an EMBL/GenBank/DDBJ whole genome shotgun (WGS) entry which is preliminary data.</text>
</comment>